<dbReference type="InterPro" id="IPR005467">
    <property type="entry name" value="His_kinase_dom"/>
</dbReference>
<dbReference type="Proteomes" id="UP001172055">
    <property type="component" value="Unassembled WGS sequence"/>
</dbReference>
<keyword evidence="3 9" id="KW-0597">Phosphoprotein</keyword>
<feature type="transmembrane region" description="Helical" evidence="10">
    <location>
        <begin position="230"/>
        <end position="255"/>
    </location>
</feature>
<keyword evidence="14" id="KW-1185">Reference proteome</keyword>
<dbReference type="Gene3D" id="3.30.565.10">
    <property type="entry name" value="Histidine kinase-like ATPase, C-terminal domain"/>
    <property type="match status" value="2"/>
</dbReference>
<evidence type="ECO:0000313" key="13">
    <source>
        <dbReference type="EMBL" id="MDN7241585.1"/>
    </source>
</evidence>
<proteinExistence type="predicted"/>
<sequence>MPIFHRNFSTIVKLIFIFFVLLFFGGSSPPTSPTKAGEEILSLHDTTKRLKINKEINLLEDPEGKFTIEEVSQIPLKWRFIPVVKEIPNMGFTSSVYWIQLDVLKKAPNKNWVLELEEPSLDSVTLFSLKENGEYTAKKAGREIPIDDREHFHNKFAFNLNADAGPMETYYLRVQSSGPIQLPLSIWEQTAFEENTRNSTLQIGLLGGIAAALVFYYLMQFLKYRESSYFHFAFFVMSIFFIVTSMAGLNFSMIWPQWTWWSSHSTLFFLGINSIFTLLLAKSFLDTRRHLPKSNNIFHVLVTINLVLIFVLFFSYELVRLLLPLSLLLSMIIVMTISALLWQRGIIFARYFMVASVFFAIGIGLSILMTIGVSPLTFRTQYGSDLAVLAGIFLFALGVNDKAYVREKEKVERGRKATERQRLAMESLKHAIERKDELLAFTSHGLRTPLYGMIGIAESLQEVTAGRLPPALNSQLGMIVSSGKKLAHMINDILDFSKLKQNSLNIQVEPVELKKVAENVLAICAPLIKNKGVQLYQTIPSDIPKVIADLERVEQILYNLVGNSIKYTSAGEIVISAKKVGKQVEISVRDTGAGIQEDRLLNLFEPFHKKAIEKEGEFEGVGIGLNITKRLVELQGGWLDVESEVGVGSTFSFTLPVYVDESVEEAKPAREPFIEELTASQLASTLVNRKNGKKHMRILVVEHDEVNRQMLTYQLHHAGYKVTGVAAGKEAIQLLEDKPMDMVILDWSLEDMAGDELCRQIRSKYTLTELPILMLSDKSGLQEKTNAFTAGANDYLIKPCDKEEFLLRIETLANLRSLTQEITNLNYFLERNVKERTMALEITNMNLVTVNDEIQEIEKARNEMLSTISHELGTPITLIHSYIQAVKESLIDEKNPRYLDMIHNKLLLLERLTEDLVELGKYKSGNMTLRFHQMQLGDWLDRLIQGMESDVKQSGRFFEHIKVNRETWENNLILSIDIDRIDQVFSNVLWNAVKHTTSEDGKITISAEVFTRGREGAVLEDEGFDAEVIIKVADTGCGIDEKVLPHIFDRFFKKGDSSDYKGSGLGLAIAKEIILSHKGEIWAESEVGKGSVFYIALPLSF</sequence>
<keyword evidence="8" id="KW-0902">Two-component regulatory system</keyword>
<feature type="transmembrane region" description="Helical" evidence="10">
    <location>
        <begin position="199"/>
        <end position="218"/>
    </location>
</feature>
<dbReference type="InterPro" id="IPR036097">
    <property type="entry name" value="HisK_dim/P_sf"/>
</dbReference>
<dbReference type="Pfam" id="PF07696">
    <property type="entry name" value="7TMR-DISMED2"/>
    <property type="match status" value="1"/>
</dbReference>
<keyword evidence="10" id="KW-0472">Membrane</keyword>
<dbReference type="CDD" id="cd00082">
    <property type="entry name" value="HisKA"/>
    <property type="match status" value="2"/>
</dbReference>
<dbReference type="InterPro" id="IPR036890">
    <property type="entry name" value="HATPase_C_sf"/>
</dbReference>
<evidence type="ECO:0000256" key="6">
    <source>
        <dbReference type="ARBA" id="ARBA00022777"/>
    </source>
</evidence>
<dbReference type="CDD" id="cd17574">
    <property type="entry name" value="REC_OmpR"/>
    <property type="match status" value="1"/>
</dbReference>
<dbReference type="Gene3D" id="1.10.287.130">
    <property type="match status" value="2"/>
</dbReference>
<evidence type="ECO:0000313" key="14">
    <source>
        <dbReference type="Proteomes" id="UP001172055"/>
    </source>
</evidence>
<evidence type="ECO:0000256" key="10">
    <source>
        <dbReference type="SAM" id="Phobius"/>
    </source>
</evidence>
<feature type="transmembrane region" description="Helical" evidence="10">
    <location>
        <begin position="322"/>
        <end position="342"/>
    </location>
</feature>
<evidence type="ECO:0000256" key="7">
    <source>
        <dbReference type="ARBA" id="ARBA00022840"/>
    </source>
</evidence>
<dbReference type="InterPro" id="IPR011622">
    <property type="entry name" value="7TMR_DISM_rcpt_extracell_dom2"/>
</dbReference>
<feature type="domain" description="Histidine kinase" evidence="11">
    <location>
        <begin position="867"/>
        <end position="1101"/>
    </location>
</feature>
<dbReference type="Pfam" id="PF02518">
    <property type="entry name" value="HATPase_c"/>
    <property type="match status" value="2"/>
</dbReference>
<comment type="caution">
    <text evidence="13">The sequence shown here is derived from an EMBL/GenBank/DDBJ whole genome shotgun (WGS) entry which is preliminary data.</text>
</comment>
<evidence type="ECO:0000259" key="12">
    <source>
        <dbReference type="PROSITE" id="PS50110"/>
    </source>
</evidence>
<dbReference type="RefSeq" id="WP_301723171.1">
    <property type="nucleotide sequence ID" value="NZ_JAUJWV010000001.1"/>
</dbReference>
<dbReference type="InterPro" id="IPR004358">
    <property type="entry name" value="Sig_transdc_His_kin-like_C"/>
</dbReference>
<feature type="transmembrane region" description="Helical" evidence="10">
    <location>
        <begin position="297"/>
        <end position="316"/>
    </location>
</feature>
<dbReference type="SMART" id="SM00387">
    <property type="entry name" value="HATPase_c"/>
    <property type="match status" value="2"/>
</dbReference>
<dbReference type="SMART" id="SM00448">
    <property type="entry name" value="REC"/>
    <property type="match status" value="1"/>
</dbReference>
<keyword evidence="10" id="KW-0812">Transmembrane</keyword>
<dbReference type="InterPro" id="IPR011006">
    <property type="entry name" value="CheY-like_superfamily"/>
</dbReference>
<dbReference type="Pfam" id="PF00072">
    <property type="entry name" value="Response_reg"/>
    <property type="match status" value="1"/>
</dbReference>
<dbReference type="InterPro" id="IPR011623">
    <property type="entry name" value="7TMR_DISM_rcpt_extracell_dom1"/>
</dbReference>
<feature type="domain" description="Histidine kinase" evidence="11">
    <location>
        <begin position="441"/>
        <end position="659"/>
    </location>
</feature>
<dbReference type="SMART" id="SM00388">
    <property type="entry name" value="HisKA"/>
    <property type="match status" value="2"/>
</dbReference>
<dbReference type="PANTHER" id="PTHR43047">
    <property type="entry name" value="TWO-COMPONENT HISTIDINE PROTEIN KINASE"/>
    <property type="match status" value="1"/>
</dbReference>
<keyword evidence="4" id="KW-0808">Transferase</keyword>
<comment type="catalytic activity">
    <reaction evidence="1">
        <text>ATP + protein L-histidine = ADP + protein N-phospho-L-histidine.</text>
        <dbReference type="EC" id="2.7.13.3"/>
    </reaction>
</comment>
<dbReference type="SUPFAM" id="SSF55874">
    <property type="entry name" value="ATPase domain of HSP90 chaperone/DNA topoisomerase II/histidine kinase"/>
    <property type="match status" value="2"/>
</dbReference>
<evidence type="ECO:0000256" key="1">
    <source>
        <dbReference type="ARBA" id="ARBA00000085"/>
    </source>
</evidence>
<dbReference type="InterPro" id="IPR001789">
    <property type="entry name" value="Sig_transdc_resp-reg_receiver"/>
</dbReference>
<feature type="modified residue" description="4-aspartylphosphate" evidence="9">
    <location>
        <position position="746"/>
    </location>
</feature>
<evidence type="ECO:0000256" key="2">
    <source>
        <dbReference type="ARBA" id="ARBA00012438"/>
    </source>
</evidence>
<evidence type="ECO:0000256" key="8">
    <source>
        <dbReference type="ARBA" id="ARBA00023012"/>
    </source>
</evidence>
<dbReference type="Gene3D" id="2.60.40.2380">
    <property type="match status" value="1"/>
</dbReference>
<evidence type="ECO:0000259" key="11">
    <source>
        <dbReference type="PROSITE" id="PS50109"/>
    </source>
</evidence>
<evidence type="ECO:0000256" key="9">
    <source>
        <dbReference type="PROSITE-ProRule" id="PRU00169"/>
    </source>
</evidence>
<reference evidence="13 14" key="1">
    <citation type="submission" date="2023-06" db="EMBL/GenBank/DDBJ databases">
        <title>Novel species in genus Planococcus.</title>
        <authorList>
            <person name="Ning S."/>
        </authorList>
    </citation>
    <scope>NUCLEOTIDE SEQUENCE [LARGE SCALE GENOMIC DNA]</scope>
    <source>
        <strain evidence="13 14">N028</strain>
    </source>
</reference>
<dbReference type="PANTHER" id="PTHR43047:SF72">
    <property type="entry name" value="OSMOSENSING HISTIDINE PROTEIN KINASE SLN1"/>
    <property type="match status" value="1"/>
</dbReference>
<dbReference type="Pfam" id="PF00512">
    <property type="entry name" value="HisKA"/>
    <property type="match status" value="2"/>
</dbReference>
<dbReference type="Gene3D" id="3.40.50.2300">
    <property type="match status" value="1"/>
</dbReference>
<evidence type="ECO:0000256" key="5">
    <source>
        <dbReference type="ARBA" id="ARBA00022741"/>
    </source>
</evidence>
<dbReference type="SUPFAM" id="SSF47384">
    <property type="entry name" value="Homodimeric domain of signal transducing histidine kinase"/>
    <property type="match status" value="2"/>
</dbReference>
<evidence type="ECO:0000256" key="4">
    <source>
        <dbReference type="ARBA" id="ARBA00022679"/>
    </source>
</evidence>
<keyword evidence="10" id="KW-1133">Transmembrane helix</keyword>
<keyword evidence="5" id="KW-0547">Nucleotide-binding</keyword>
<keyword evidence="6" id="KW-0418">Kinase</keyword>
<feature type="transmembrane region" description="Helical" evidence="10">
    <location>
        <begin position="351"/>
        <end position="374"/>
    </location>
</feature>
<evidence type="ECO:0000256" key="3">
    <source>
        <dbReference type="ARBA" id="ARBA00022553"/>
    </source>
</evidence>
<feature type="transmembrane region" description="Helical" evidence="10">
    <location>
        <begin position="267"/>
        <end position="285"/>
    </location>
</feature>
<keyword evidence="7 13" id="KW-0067">ATP-binding</keyword>
<feature type="domain" description="Response regulatory" evidence="12">
    <location>
        <begin position="697"/>
        <end position="813"/>
    </location>
</feature>
<dbReference type="InterPro" id="IPR003594">
    <property type="entry name" value="HATPase_dom"/>
</dbReference>
<dbReference type="GO" id="GO:0005524">
    <property type="term" value="F:ATP binding"/>
    <property type="evidence" value="ECO:0007669"/>
    <property type="project" value="UniProtKB-KW"/>
</dbReference>
<dbReference type="SUPFAM" id="SSF52172">
    <property type="entry name" value="CheY-like"/>
    <property type="match status" value="1"/>
</dbReference>
<dbReference type="CDD" id="cd00075">
    <property type="entry name" value="HATPase"/>
    <property type="match status" value="1"/>
</dbReference>
<dbReference type="Pfam" id="PF07695">
    <property type="entry name" value="7TMR-DISM_7TM"/>
    <property type="match status" value="1"/>
</dbReference>
<dbReference type="PROSITE" id="PS50110">
    <property type="entry name" value="RESPONSE_REGULATORY"/>
    <property type="match status" value="1"/>
</dbReference>
<dbReference type="EMBL" id="JAUJWV010000001">
    <property type="protein sequence ID" value="MDN7241585.1"/>
    <property type="molecule type" value="Genomic_DNA"/>
</dbReference>
<dbReference type="InterPro" id="IPR003661">
    <property type="entry name" value="HisK_dim/P_dom"/>
</dbReference>
<protein>
    <recommendedName>
        <fullName evidence="2">histidine kinase</fullName>
        <ecNumber evidence="2">2.7.13.3</ecNumber>
    </recommendedName>
</protein>
<dbReference type="PROSITE" id="PS50109">
    <property type="entry name" value="HIS_KIN"/>
    <property type="match status" value="2"/>
</dbReference>
<name>A0ABT8N125_9BACL</name>
<organism evidence="13 14">
    <name type="scientific">Planococcus shixiaomingii</name>
    <dbReference type="NCBI Taxonomy" id="3058393"/>
    <lineage>
        <taxon>Bacteria</taxon>
        <taxon>Bacillati</taxon>
        <taxon>Bacillota</taxon>
        <taxon>Bacilli</taxon>
        <taxon>Bacillales</taxon>
        <taxon>Caryophanaceae</taxon>
        <taxon>Planococcus</taxon>
    </lineage>
</organism>
<dbReference type="PRINTS" id="PR00344">
    <property type="entry name" value="BCTRLSENSOR"/>
</dbReference>
<accession>A0ABT8N125</accession>
<dbReference type="EC" id="2.7.13.3" evidence="2"/>
<gene>
    <name evidence="13" type="ORF">QWY14_07260</name>
</gene>